<dbReference type="Pfam" id="PF03958">
    <property type="entry name" value="Secretin_N"/>
    <property type="match status" value="1"/>
</dbReference>
<evidence type="ECO:0008006" key="10">
    <source>
        <dbReference type="Google" id="ProtNLM"/>
    </source>
</evidence>
<feature type="domain" description="Type II/III secretion system secretin-like" evidence="6">
    <location>
        <begin position="129"/>
        <end position="238"/>
    </location>
</feature>
<dbReference type="InterPro" id="IPR004846">
    <property type="entry name" value="T2SS/T3SS_dom"/>
</dbReference>
<dbReference type="Pfam" id="PF00263">
    <property type="entry name" value="Secretin"/>
    <property type="match status" value="1"/>
</dbReference>
<proteinExistence type="inferred from homology"/>
<dbReference type="Proteomes" id="UP000266313">
    <property type="component" value="Chromosome"/>
</dbReference>
<keyword evidence="9" id="KW-1185">Reference proteome</keyword>
<evidence type="ECO:0000313" key="9">
    <source>
        <dbReference type="Proteomes" id="UP000266313"/>
    </source>
</evidence>
<keyword evidence="2" id="KW-0732">Signal</keyword>
<dbReference type="RefSeq" id="WP_170161037.1">
    <property type="nucleotide sequence ID" value="NZ_AP017928.1"/>
</dbReference>
<evidence type="ECO:0000259" key="7">
    <source>
        <dbReference type="Pfam" id="PF03958"/>
    </source>
</evidence>
<comment type="subcellular location">
    <subcellularLocation>
        <location evidence="5">Cell outer membrane</location>
    </subcellularLocation>
    <subcellularLocation>
        <location evidence="1">Membrane</location>
    </subcellularLocation>
</comment>
<organism evidence="8 9">
    <name type="scientific">Methylocaldum marinum</name>
    <dbReference type="NCBI Taxonomy" id="1432792"/>
    <lineage>
        <taxon>Bacteria</taxon>
        <taxon>Pseudomonadati</taxon>
        <taxon>Pseudomonadota</taxon>
        <taxon>Gammaproteobacteria</taxon>
        <taxon>Methylococcales</taxon>
        <taxon>Methylococcaceae</taxon>
        <taxon>Methylocaldum</taxon>
    </lineage>
</organism>
<comment type="similarity">
    <text evidence="4">Belongs to the bacterial secretin family.</text>
</comment>
<evidence type="ECO:0000256" key="3">
    <source>
        <dbReference type="ARBA" id="ARBA00023136"/>
    </source>
</evidence>
<name>A0A250KRB9_9GAMM</name>
<evidence type="ECO:0000259" key="6">
    <source>
        <dbReference type="Pfam" id="PF00263"/>
    </source>
</evidence>
<dbReference type="PANTHER" id="PTHR30332:SF24">
    <property type="entry name" value="SECRETIN GSPD-RELATED"/>
    <property type="match status" value="1"/>
</dbReference>
<accession>A0A250KRB9</accession>
<dbReference type="PANTHER" id="PTHR30332">
    <property type="entry name" value="PROBABLE GENERAL SECRETION PATHWAY PROTEIN D"/>
    <property type="match status" value="1"/>
</dbReference>
<feature type="domain" description="NolW-like" evidence="7">
    <location>
        <begin position="26"/>
        <end position="80"/>
    </location>
</feature>
<dbReference type="GO" id="GO:0009306">
    <property type="term" value="P:protein secretion"/>
    <property type="evidence" value="ECO:0007669"/>
    <property type="project" value="InterPro"/>
</dbReference>
<evidence type="ECO:0000256" key="4">
    <source>
        <dbReference type="RuleBase" id="RU004003"/>
    </source>
</evidence>
<protein>
    <recommendedName>
        <fullName evidence="10">NolW domain protein</fullName>
    </recommendedName>
</protein>
<evidence type="ECO:0000256" key="5">
    <source>
        <dbReference type="RuleBase" id="RU004004"/>
    </source>
</evidence>
<keyword evidence="3" id="KW-0472">Membrane</keyword>
<dbReference type="EMBL" id="AP017928">
    <property type="protein sequence ID" value="BBA34223.1"/>
    <property type="molecule type" value="Genomic_DNA"/>
</dbReference>
<dbReference type="KEGG" id="mmai:sS8_2271"/>
<dbReference type="AlphaFoldDB" id="A0A250KRB9"/>
<dbReference type="GO" id="GO:0015627">
    <property type="term" value="C:type II protein secretion system complex"/>
    <property type="evidence" value="ECO:0007669"/>
    <property type="project" value="TreeGrafter"/>
</dbReference>
<reference evidence="8 9" key="1">
    <citation type="submission" date="2016-12" db="EMBL/GenBank/DDBJ databases">
        <title>Genome sequencing of Methylocaldum marinum.</title>
        <authorList>
            <person name="Takeuchi M."/>
            <person name="Kamagata Y."/>
            <person name="Hiraoka S."/>
            <person name="Oshima K."/>
            <person name="Hattori M."/>
            <person name="Iwasaki W."/>
        </authorList>
    </citation>
    <scope>NUCLEOTIDE SEQUENCE [LARGE SCALE GENOMIC DNA]</scope>
    <source>
        <strain evidence="8 9">S8</strain>
    </source>
</reference>
<sequence>MWLRFVLIAIALVAWKATALAQELSTIELHHRLPEEMLPLIQPLLGPGDVAIPARDRLILKADPRKVEEIRSLVRQLDKSSHRLLITVTQGRDLSVEALNAQGRLRGRIDLNRPADSDLHIRGHIYQSEGRDAAGYTQQLQTLEGQSAHIEVGERIPVPTQSYYGYGYSENIEYRPATTGFEVTPRLSGGEVILELLPWSDRLSRDRFGVIDTQSAHTVIRAALGEWIEIGGLAETSVYEESGLAGRQYSTRSRQNRIFLKVEDLDAGKP</sequence>
<dbReference type="InterPro" id="IPR005644">
    <property type="entry name" value="NolW-like"/>
</dbReference>
<dbReference type="InterPro" id="IPR050810">
    <property type="entry name" value="Bact_Secretion_Sys_Channel"/>
</dbReference>
<evidence type="ECO:0000256" key="2">
    <source>
        <dbReference type="ARBA" id="ARBA00022729"/>
    </source>
</evidence>
<dbReference type="GO" id="GO:0009279">
    <property type="term" value="C:cell outer membrane"/>
    <property type="evidence" value="ECO:0007669"/>
    <property type="project" value="UniProtKB-SubCell"/>
</dbReference>
<keyword evidence="5" id="KW-0813">Transport</keyword>
<evidence type="ECO:0000313" key="8">
    <source>
        <dbReference type="EMBL" id="BBA34223.1"/>
    </source>
</evidence>
<dbReference type="Gene3D" id="3.30.1370.120">
    <property type="match status" value="1"/>
</dbReference>
<evidence type="ECO:0000256" key="1">
    <source>
        <dbReference type="ARBA" id="ARBA00004370"/>
    </source>
</evidence>
<dbReference type="InterPro" id="IPR038591">
    <property type="entry name" value="NolW-like_sf"/>
</dbReference>
<gene>
    <name evidence="8" type="ORF">sS8_2271</name>
</gene>